<evidence type="ECO:0000313" key="2">
    <source>
        <dbReference type="EMBL" id="MBD2501890.1"/>
    </source>
</evidence>
<evidence type="ECO:0000313" key="3">
    <source>
        <dbReference type="Proteomes" id="UP000661112"/>
    </source>
</evidence>
<protein>
    <submittedName>
        <fullName evidence="2">Uncharacterized protein</fullName>
    </submittedName>
</protein>
<evidence type="ECO:0000256" key="1">
    <source>
        <dbReference type="SAM" id="Phobius"/>
    </source>
</evidence>
<organism evidence="2 3">
    <name type="scientific">Anabaena azotica FACHB-119</name>
    <dbReference type="NCBI Taxonomy" id="947527"/>
    <lineage>
        <taxon>Bacteria</taxon>
        <taxon>Bacillati</taxon>
        <taxon>Cyanobacteriota</taxon>
        <taxon>Cyanophyceae</taxon>
        <taxon>Nostocales</taxon>
        <taxon>Nostocaceae</taxon>
        <taxon>Anabaena</taxon>
        <taxon>Anabaena azotica</taxon>
    </lineage>
</organism>
<name>A0ABR8D6E0_9NOST</name>
<dbReference type="EMBL" id="JACJSG010000018">
    <property type="protein sequence ID" value="MBD2501890.1"/>
    <property type="molecule type" value="Genomic_DNA"/>
</dbReference>
<keyword evidence="1" id="KW-1133">Transmembrane helix</keyword>
<feature type="transmembrane region" description="Helical" evidence="1">
    <location>
        <begin position="29"/>
        <end position="51"/>
    </location>
</feature>
<reference evidence="2 3" key="1">
    <citation type="journal article" date="2020" name="ISME J.">
        <title>Comparative genomics reveals insights into cyanobacterial evolution and habitat adaptation.</title>
        <authorList>
            <person name="Chen M.Y."/>
            <person name="Teng W.K."/>
            <person name="Zhao L."/>
            <person name="Hu C.X."/>
            <person name="Zhou Y.K."/>
            <person name="Han B.P."/>
            <person name="Song L.R."/>
            <person name="Shu W.S."/>
        </authorList>
    </citation>
    <scope>NUCLEOTIDE SEQUENCE [LARGE SCALE GENOMIC DNA]</scope>
    <source>
        <strain evidence="2 3">FACHB-119</strain>
    </source>
</reference>
<feature type="transmembrane region" description="Helical" evidence="1">
    <location>
        <begin position="63"/>
        <end position="85"/>
    </location>
</feature>
<keyword evidence="1" id="KW-0472">Membrane</keyword>
<keyword evidence="3" id="KW-1185">Reference proteome</keyword>
<dbReference type="RefSeq" id="WP_190473586.1">
    <property type="nucleotide sequence ID" value="NZ_JACJSG010000018.1"/>
</dbReference>
<comment type="caution">
    <text evidence="2">The sequence shown here is derived from an EMBL/GenBank/DDBJ whole genome shotgun (WGS) entry which is preliminary data.</text>
</comment>
<accession>A0ABR8D6E0</accession>
<keyword evidence="1" id="KW-0812">Transmembrane</keyword>
<gene>
    <name evidence="2" type="ORF">H6G83_14970</name>
</gene>
<proteinExistence type="predicted"/>
<dbReference type="Proteomes" id="UP000661112">
    <property type="component" value="Unassembled WGS sequence"/>
</dbReference>
<sequence length="193" mass="22162">MDLQELEHHYRVIDMMLSMHSKLRDDNQNLALTVNLVLLVSSVILCTFVFIDPELLKFLKINTQISQITIGLCSNIAFVISLIEFRVDWKQKAERHGQACEILGKLKAECRGILKSNTTVDPQIVAEQCRSCAQILNTLPKIPDNKFPSLKAYHKTKIELSKIIDLHPGIPVWILRITLIYHSFKKLFSRQNP</sequence>